<name>A0A2K9YE78_CLAUC</name>
<evidence type="ECO:0000259" key="6">
    <source>
        <dbReference type="PROSITE" id="PS50600"/>
    </source>
</evidence>
<dbReference type="PROSITE" id="PS50600">
    <property type="entry name" value="ULP_PROTEASE"/>
    <property type="match status" value="1"/>
</dbReference>
<evidence type="ECO:0000256" key="1">
    <source>
        <dbReference type="ARBA" id="ARBA00005234"/>
    </source>
</evidence>
<comment type="similarity">
    <text evidence="1">Belongs to the peptidase C48 family.</text>
</comment>
<reference evidence="7" key="1">
    <citation type="submission" date="2017-12" db="EMBL/GenBank/DDBJ databases">
        <title>Genome Sequencing Reveals a Rich Biosynthetic Potential.</title>
        <authorList>
            <person name="Bertrand R.L."/>
            <person name="Abdel-Hameed M.E."/>
            <person name="Sorensen J.L."/>
        </authorList>
    </citation>
    <scope>NUCLEOTIDE SEQUENCE</scope>
</reference>
<evidence type="ECO:0000256" key="5">
    <source>
        <dbReference type="SAM" id="MobiDB-lite"/>
    </source>
</evidence>
<keyword evidence="3" id="KW-0378">Hydrolase</keyword>
<evidence type="ECO:0000256" key="3">
    <source>
        <dbReference type="ARBA" id="ARBA00022801"/>
    </source>
</evidence>
<dbReference type="GO" id="GO:0006508">
    <property type="term" value="P:proteolysis"/>
    <property type="evidence" value="ECO:0007669"/>
    <property type="project" value="UniProtKB-KW"/>
</dbReference>
<protein>
    <recommendedName>
        <fullName evidence="6">Ubiquitin-like protease family profile domain-containing protein</fullName>
    </recommendedName>
</protein>
<keyword evidence="2" id="KW-0645">Protease</keyword>
<sequence length="812" mass="91281">MPASVTCRQITLNSIEDPTLLFQRARTELLAAVKKSQQWRDECAVTVTRIWESVQNMSYQDASLSPRVQEWQQNIISALPKGEIDNQLRLAKQYLQRLDSAQKRILDAWGLTPNELLTVGSYFPSSLSQTMWRGLAEISETVTLEEAKTLLVQKMHDRLNAEHHGHGWRADRWLLPQDLKATKKDLEKNKVSRAAIERQTPQDFDIPSITENLKQNRNTGDGLDFRHDLTRAKRRKRNHDPDRAFDGRLVASRSTTKSDLDGLGLRSHEESSIELARRGNMESDLDGRGDENGPDIFGDESNGNSSEEPFDYSIDEIMNQERIVPLTLAPKLPDPTSKSSSYMTLNLDEIDTPLLPNLSTSRTGLDNTILDPQRSKGAATPSETTTAPRKPVIKELVSYSFQSSSSPQLVERSIGSKSLLGPNCTSRNAIVSEIAAEGLSLPIDTSEKATGDINLPSTDLQGALSSLQPRCWLSSTAIELVLSLCPRKSFRVFDPLAYDIGKPEIRNIKPIPNDVQYALLPLYHREHWILALFDLKNYTITCYDSLPGQNTIAHRDALLKFANNLKIETFQWTFQHGSQAKQDNLYDCGVFVLISSLHILAGSICPPFYDCSLWRALFRALLTIKCQTELPVSSTRVEDENDDPDSIKKTFLSHKQLQEEAKSGAEAASKAIDVLQRLQIMNIKLRDDGENNIRVAQTDLTTIDQVVSAYHTLRPQFQTDIVTRGLQTNRGHARAEAERLKIALEAAEKRINSCEAAIQTALKTRNYHAEAEAQSRERMKCKLQDLDILHNEQIKAAERSALVKEQLSNLLK</sequence>
<feature type="coiled-coil region" evidence="4">
    <location>
        <begin position="730"/>
        <end position="764"/>
    </location>
</feature>
<feature type="region of interest" description="Disordered" evidence="5">
    <location>
        <begin position="362"/>
        <end position="388"/>
    </location>
</feature>
<organism evidence="7">
    <name type="scientific">Cladonia uncialis subsp. uncialis</name>
    <dbReference type="NCBI Taxonomy" id="180999"/>
    <lineage>
        <taxon>Eukaryota</taxon>
        <taxon>Fungi</taxon>
        <taxon>Dikarya</taxon>
        <taxon>Ascomycota</taxon>
        <taxon>Pezizomycotina</taxon>
        <taxon>Lecanoromycetes</taxon>
        <taxon>OSLEUM clade</taxon>
        <taxon>Lecanoromycetidae</taxon>
        <taxon>Lecanorales</taxon>
        <taxon>Lecanorineae</taxon>
        <taxon>Cladoniaceae</taxon>
        <taxon>Cladonia</taxon>
    </lineage>
</organism>
<feature type="compositionally biased region" description="Basic and acidic residues" evidence="5">
    <location>
        <begin position="256"/>
        <end position="291"/>
    </location>
</feature>
<proteinExistence type="inferred from homology"/>
<keyword evidence="4" id="KW-0175">Coiled coil</keyword>
<dbReference type="SUPFAM" id="SSF54001">
    <property type="entry name" value="Cysteine proteinases"/>
    <property type="match status" value="1"/>
</dbReference>
<evidence type="ECO:0000256" key="4">
    <source>
        <dbReference type="SAM" id="Coils"/>
    </source>
</evidence>
<evidence type="ECO:0000256" key="2">
    <source>
        <dbReference type="ARBA" id="ARBA00022670"/>
    </source>
</evidence>
<feature type="region of interest" description="Disordered" evidence="5">
    <location>
        <begin position="213"/>
        <end position="310"/>
    </location>
</feature>
<accession>A0A2K9YE78</accession>
<evidence type="ECO:0000313" key="7">
    <source>
        <dbReference type="EMBL" id="AUW31015.1"/>
    </source>
</evidence>
<dbReference type="AlphaFoldDB" id="A0A2K9YE78"/>
<dbReference type="EMBL" id="MG777489">
    <property type="protein sequence ID" value="AUW31015.1"/>
    <property type="molecule type" value="Genomic_DNA"/>
</dbReference>
<dbReference type="GO" id="GO:0019783">
    <property type="term" value="F:ubiquitin-like protein peptidase activity"/>
    <property type="evidence" value="ECO:0007669"/>
    <property type="project" value="UniProtKB-ARBA"/>
</dbReference>
<feature type="domain" description="Ubiquitin-like protease family profile" evidence="6">
    <location>
        <begin position="453"/>
        <end position="599"/>
    </location>
</feature>
<dbReference type="GO" id="GO:0008234">
    <property type="term" value="F:cysteine-type peptidase activity"/>
    <property type="evidence" value="ECO:0007669"/>
    <property type="project" value="InterPro"/>
</dbReference>
<dbReference type="InterPro" id="IPR003653">
    <property type="entry name" value="Peptidase_C48_C"/>
</dbReference>
<dbReference type="InterPro" id="IPR038765">
    <property type="entry name" value="Papain-like_cys_pep_sf"/>
</dbReference>
<dbReference type="Pfam" id="PF02902">
    <property type="entry name" value="Peptidase_C48"/>
    <property type="match status" value="1"/>
</dbReference>
<dbReference type="Gene3D" id="3.40.395.10">
    <property type="entry name" value="Adenoviral Proteinase, Chain A"/>
    <property type="match status" value="1"/>
</dbReference>